<feature type="compositionally biased region" description="Low complexity" evidence="3">
    <location>
        <begin position="84"/>
        <end position="106"/>
    </location>
</feature>
<feature type="compositionally biased region" description="Low complexity" evidence="3">
    <location>
        <begin position="125"/>
        <end position="140"/>
    </location>
</feature>
<comment type="similarity">
    <text evidence="1 2">Belongs to the peptidase C19 family.</text>
</comment>
<dbReference type="GO" id="GO:0016579">
    <property type="term" value="P:protein deubiquitination"/>
    <property type="evidence" value="ECO:0007669"/>
    <property type="project" value="InterPro"/>
</dbReference>
<keyword evidence="2" id="KW-0645">Protease</keyword>
<dbReference type="AlphaFoldDB" id="C1MI45"/>
<protein>
    <recommendedName>
        <fullName evidence="2">Ubiquitin carboxyl-terminal hydrolase</fullName>
        <ecNumber evidence="2">3.4.19.12</ecNumber>
    </recommendedName>
</protein>
<evidence type="ECO:0000256" key="1">
    <source>
        <dbReference type="ARBA" id="ARBA00009085"/>
    </source>
</evidence>
<feature type="compositionally biased region" description="Low complexity" evidence="3">
    <location>
        <begin position="773"/>
        <end position="791"/>
    </location>
</feature>
<dbReference type="PROSITE" id="PS50235">
    <property type="entry name" value="USP_3"/>
    <property type="match status" value="1"/>
</dbReference>
<feature type="compositionally biased region" description="Basic and acidic residues" evidence="3">
    <location>
        <begin position="141"/>
        <end position="165"/>
    </location>
</feature>
<dbReference type="Pfam" id="PF00443">
    <property type="entry name" value="UCH"/>
    <property type="match status" value="1"/>
</dbReference>
<evidence type="ECO:0000313" key="6">
    <source>
        <dbReference type="Proteomes" id="UP000001876"/>
    </source>
</evidence>
<sequence>MMPRRRGGAPPLPDDPRAREFKPARISERQTGSFSSLDPRAAPRSDPPSPPHRRTPGPLPRGRGMLEAALAASESAKKEKVRSAAKAAARAAAAATPKPTRPPQAAKYEEFAYRPAGFAKRPGLAATTTTPSATTTTRTPAVDRERAAPRPGTDDARGREERDPSATRLAATRTPPSAWRPKPTAAPATEADVRTPPDSLPPPRDKPPPVTQRRESLGGNPGRVARRMSFDDDAAVGRDGGKRAAAAAAETKPTASPLAPHNRLKITVGELEGRGAEMRKLTGENSLEPPSTRRSATTDAMGAGLVSSAAAGTTATTKRHDPFAFTDEAKTPRMFGPFASAARNAAANAATNATHDATALAVTPAQPPRTPGLTNLGNTCYLNATLQVLCGLECFARDTCADALARAPFADDSVYYAMRKLVKARKEKEANARRLKVNAAADAAVGLAPATFSYHTPAPGAKGAPGANQWSLSPAEVKRAVTRRHRRYEGYAQHDAHEFLCECIDALEEEVTRMYRVGELDAGAASGGVPAPAPSMAMAAAVGAYKRKAAAEATTPEQTLPKRATGEDGPPATATANDAAAATTTTPDPAPSAGATIVPLHRTLCPTRRNFTTAVAATLTCDACGDTCVKHETFRHLSVEIPVGTGGGAAAAASAAANLGAVPLESLLNGFFAAETLERTCEKPGCDGKRATLSRKIVRLPRVLVVHLKRFRFVESLSGANDENADADVVLGKHAGAGALRMAKIVKRVALPMKVSLANFASGDALKGPPPRASTDANADADASPAASPADARIAKRARLLGDAVSGSDDDSRGAGATRHSDGELSRVAWGANDRSSPNEDDESEPIDEASAAVNHFRDDGSLVGAAARAQAGAYRLRGIISHIGSTLDQGHYLAHVRTDDETWVSFDDEDVKDVETADVFKGGMERECYVATYALE</sequence>
<feature type="compositionally biased region" description="Basic and acidic residues" evidence="3">
    <location>
        <begin position="14"/>
        <end position="28"/>
    </location>
</feature>
<feature type="compositionally biased region" description="Basic and acidic residues" evidence="3">
    <location>
        <begin position="203"/>
        <end position="216"/>
    </location>
</feature>
<comment type="function">
    <text evidence="2">Recognizes and hydrolyzes the peptide bond at the C-terminal Gly of ubiquitin. Involved in the processing of poly-ubiquitin precursors as well as that of ubiquitinated proteins.</text>
</comment>
<feature type="region of interest" description="Disordered" evidence="3">
    <location>
        <begin position="550"/>
        <end position="595"/>
    </location>
</feature>
<evidence type="ECO:0000256" key="2">
    <source>
        <dbReference type="RuleBase" id="RU366025"/>
    </source>
</evidence>
<feature type="compositionally biased region" description="Low complexity" evidence="3">
    <location>
        <begin position="60"/>
        <end position="74"/>
    </location>
</feature>
<dbReference type="CDD" id="cd02257">
    <property type="entry name" value="Peptidase_C19"/>
    <property type="match status" value="1"/>
</dbReference>
<comment type="catalytic activity">
    <reaction evidence="2">
        <text>Thiol-dependent hydrolysis of ester, thioester, amide, peptide and isopeptide bonds formed by the C-terminal Gly of ubiquitin (a 76-residue protein attached to proteins as an intracellular targeting signal).</text>
        <dbReference type="EC" id="3.4.19.12"/>
    </reaction>
</comment>
<dbReference type="EMBL" id="GG663735">
    <property type="protein sequence ID" value="EEH60855.1"/>
    <property type="molecule type" value="Genomic_DNA"/>
</dbReference>
<organism evidence="6">
    <name type="scientific">Micromonas pusilla (strain CCMP1545)</name>
    <name type="common">Picoplanktonic green alga</name>
    <dbReference type="NCBI Taxonomy" id="564608"/>
    <lineage>
        <taxon>Eukaryota</taxon>
        <taxon>Viridiplantae</taxon>
        <taxon>Chlorophyta</taxon>
        <taxon>Mamiellophyceae</taxon>
        <taxon>Mamiellales</taxon>
        <taxon>Mamiellaceae</taxon>
        <taxon>Micromonas</taxon>
    </lineage>
</organism>
<dbReference type="PANTHER" id="PTHR24006">
    <property type="entry name" value="UBIQUITIN CARBOXYL-TERMINAL HYDROLASE"/>
    <property type="match status" value="1"/>
</dbReference>
<dbReference type="Gene3D" id="3.90.70.10">
    <property type="entry name" value="Cysteine proteinases"/>
    <property type="match status" value="1"/>
</dbReference>
<keyword evidence="2" id="KW-0378">Hydrolase</keyword>
<dbReference type="KEGG" id="mpp:MICPUCDRAFT_50432"/>
<keyword evidence="6" id="KW-1185">Reference proteome</keyword>
<feature type="domain" description="USP" evidence="4">
    <location>
        <begin position="371"/>
        <end position="937"/>
    </location>
</feature>
<dbReference type="GO" id="GO:0005634">
    <property type="term" value="C:nucleus"/>
    <property type="evidence" value="ECO:0007669"/>
    <property type="project" value="TreeGrafter"/>
</dbReference>
<dbReference type="GO" id="GO:0004843">
    <property type="term" value="F:cysteine-type deubiquitinase activity"/>
    <property type="evidence" value="ECO:0007669"/>
    <property type="project" value="UniProtKB-UniRule"/>
</dbReference>
<reference evidence="5 6" key="1">
    <citation type="journal article" date="2009" name="Science">
        <title>Green evolution and dynamic adaptations revealed by genomes of the marine picoeukaryotes Micromonas.</title>
        <authorList>
            <person name="Worden A.Z."/>
            <person name="Lee J.H."/>
            <person name="Mock T."/>
            <person name="Rouze P."/>
            <person name="Simmons M.P."/>
            <person name="Aerts A.L."/>
            <person name="Allen A.E."/>
            <person name="Cuvelier M.L."/>
            <person name="Derelle E."/>
            <person name="Everett M.V."/>
            <person name="Foulon E."/>
            <person name="Grimwood J."/>
            <person name="Gundlach H."/>
            <person name="Henrissat B."/>
            <person name="Napoli C."/>
            <person name="McDonald S.M."/>
            <person name="Parker M.S."/>
            <person name="Rombauts S."/>
            <person name="Salamov A."/>
            <person name="Von Dassow P."/>
            <person name="Badger J.H."/>
            <person name="Coutinho P.M."/>
            <person name="Demir E."/>
            <person name="Dubchak I."/>
            <person name="Gentemann C."/>
            <person name="Eikrem W."/>
            <person name="Gready J.E."/>
            <person name="John U."/>
            <person name="Lanier W."/>
            <person name="Lindquist E.A."/>
            <person name="Lucas S."/>
            <person name="Mayer K.F."/>
            <person name="Moreau H."/>
            <person name="Not F."/>
            <person name="Otillar R."/>
            <person name="Panaud O."/>
            <person name="Pangilinan J."/>
            <person name="Paulsen I."/>
            <person name="Piegu B."/>
            <person name="Poliakov A."/>
            <person name="Robbens S."/>
            <person name="Schmutz J."/>
            <person name="Toulza E."/>
            <person name="Wyss T."/>
            <person name="Zelensky A."/>
            <person name="Zhou K."/>
            <person name="Armbrust E.V."/>
            <person name="Bhattacharya D."/>
            <person name="Goodenough U.W."/>
            <person name="Van de Peer Y."/>
            <person name="Grigoriev I.V."/>
        </authorList>
    </citation>
    <scope>NUCLEOTIDE SEQUENCE [LARGE SCALE GENOMIC DNA]</scope>
    <source>
        <strain evidence="5 6">CCMP1545</strain>
    </source>
</reference>
<dbReference type="OMA" id="HEFLCEC"/>
<dbReference type="STRING" id="564608.C1MI45"/>
<feature type="region of interest" description="Disordered" evidence="3">
    <location>
        <begin position="803"/>
        <end position="848"/>
    </location>
</feature>
<evidence type="ECO:0000313" key="5">
    <source>
        <dbReference type="EMBL" id="EEH60855.1"/>
    </source>
</evidence>
<dbReference type="GO" id="GO:0006508">
    <property type="term" value="P:proteolysis"/>
    <property type="evidence" value="ECO:0007669"/>
    <property type="project" value="UniProtKB-KW"/>
</dbReference>
<feature type="region of interest" description="Disordered" evidence="3">
    <location>
        <begin position="1"/>
        <end position="262"/>
    </location>
</feature>
<dbReference type="EC" id="3.4.19.12" evidence="2"/>
<name>C1MI45_MICPC</name>
<dbReference type="RefSeq" id="XP_003055603.1">
    <property type="nucleotide sequence ID" value="XM_003055557.1"/>
</dbReference>
<dbReference type="PANTHER" id="PTHR24006:SF827">
    <property type="entry name" value="UBIQUITIN CARBOXYL-TERMINAL HYDROLASE 34"/>
    <property type="match status" value="1"/>
</dbReference>
<dbReference type="eggNOG" id="KOG1868">
    <property type="taxonomic scope" value="Eukaryota"/>
</dbReference>
<dbReference type="PROSITE" id="PS00972">
    <property type="entry name" value="USP_1"/>
    <property type="match status" value="1"/>
</dbReference>
<dbReference type="InterPro" id="IPR001394">
    <property type="entry name" value="Peptidase_C19_UCH"/>
</dbReference>
<feature type="compositionally biased region" description="Acidic residues" evidence="3">
    <location>
        <begin position="839"/>
        <end position="848"/>
    </location>
</feature>
<dbReference type="GeneID" id="9680586"/>
<dbReference type="InterPro" id="IPR018200">
    <property type="entry name" value="USP_CS"/>
</dbReference>
<feature type="compositionally biased region" description="Low complexity" evidence="3">
    <location>
        <begin position="570"/>
        <end position="595"/>
    </location>
</feature>
<accession>C1MI45</accession>
<dbReference type="InterPro" id="IPR028889">
    <property type="entry name" value="USP"/>
</dbReference>
<keyword evidence="2" id="KW-0833">Ubl conjugation pathway</keyword>
<evidence type="ECO:0000256" key="3">
    <source>
        <dbReference type="SAM" id="MobiDB-lite"/>
    </source>
</evidence>
<keyword evidence="2" id="KW-0788">Thiol protease</keyword>
<dbReference type="InterPro" id="IPR050164">
    <property type="entry name" value="Peptidase_C19"/>
</dbReference>
<evidence type="ECO:0000259" key="4">
    <source>
        <dbReference type="PROSITE" id="PS50235"/>
    </source>
</evidence>
<dbReference type="SUPFAM" id="SSF54001">
    <property type="entry name" value="Cysteine proteinases"/>
    <property type="match status" value="1"/>
</dbReference>
<dbReference type="PROSITE" id="PS00973">
    <property type="entry name" value="USP_2"/>
    <property type="match status" value="1"/>
</dbReference>
<dbReference type="OrthoDB" id="289038at2759"/>
<gene>
    <name evidence="5" type="ORF">MICPUCDRAFT_50432</name>
</gene>
<dbReference type="GO" id="GO:0005829">
    <property type="term" value="C:cytosol"/>
    <property type="evidence" value="ECO:0007669"/>
    <property type="project" value="TreeGrafter"/>
</dbReference>
<feature type="region of interest" description="Disordered" evidence="3">
    <location>
        <begin position="761"/>
        <end position="791"/>
    </location>
</feature>
<dbReference type="Proteomes" id="UP000001876">
    <property type="component" value="Unassembled WGS sequence"/>
</dbReference>
<dbReference type="InterPro" id="IPR038765">
    <property type="entry name" value="Papain-like_cys_pep_sf"/>
</dbReference>
<proteinExistence type="inferred from homology"/>